<keyword evidence="2" id="KW-1133">Transmembrane helix</keyword>
<evidence type="ECO:0000256" key="2">
    <source>
        <dbReference type="SAM" id="Phobius"/>
    </source>
</evidence>
<protein>
    <submittedName>
        <fullName evidence="3">Uncharacterized protein</fullName>
    </submittedName>
</protein>
<feature type="compositionally biased region" description="Low complexity" evidence="1">
    <location>
        <begin position="65"/>
        <end position="77"/>
    </location>
</feature>
<organism evidence="3 4">
    <name type="scientific">Fimbriiglobus ruber</name>
    <dbReference type="NCBI Taxonomy" id="1908690"/>
    <lineage>
        <taxon>Bacteria</taxon>
        <taxon>Pseudomonadati</taxon>
        <taxon>Planctomycetota</taxon>
        <taxon>Planctomycetia</taxon>
        <taxon>Gemmatales</taxon>
        <taxon>Gemmataceae</taxon>
        <taxon>Fimbriiglobus</taxon>
    </lineage>
</organism>
<dbReference type="OrthoDB" id="292474at2"/>
<reference evidence="4" key="1">
    <citation type="submission" date="2017-06" db="EMBL/GenBank/DDBJ databases">
        <title>Genome analysis of Fimbriiglobus ruber SP5, the first member of the order Planctomycetales with confirmed chitinolytic capability.</title>
        <authorList>
            <person name="Ravin N.V."/>
            <person name="Rakitin A.L."/>
            <person name="Ivanova A.A."/>
            <person name="Beletsky A.V."/>
            <person name="Kulichevskaya I.S."/>
            <person name="Mardanov A.V."/>
            <person name="Dedysh S.N."/>
        </authorList>
    </citation>
    <scope>NUCLEOTIDE SEQUENCE [LARGE SCALE GENOMIC DNA]</scope>
    <source>
        <strain evidence="4">SP5</strain>
    </source>
</reference>
<evidence type="ECO:0000313" key="4">
    <source>
        <dbReference type="Proteomes" id="UP000214646"/>
    </source>
</evidence>
<feature type="transmembrane region" description="Helical" evidence="2">
    <location>
        <begin position="135"/>
        <end position="156"/>
    </location>
</feature>
<sequence>MPIRFRCPTCGGLLSTARRKVGSQVECPRCRVGVTVPSEDTVPPAAAAEDETPGAWYQENGTRSAPAEPARQPAKAAAGERPLFETIDLDEMMEPMPERPVKTADTGSGRSSSGYSSPAPHHDGDDGVYVSRGAIVILAILMIVLIALAFATGFMLGS</sequence>
<evidence type="ECO:0000313" key="3">
    <source>
        <dbReference type="EMBL" id="OWK36279.1"/>
    </source>
</evidence>
<dbReference type="AlphaFoldDB" id="A0A225DGI0"/>
<name>A0A225DGI0_9BACT</name>
<comment type="caution">
    <text evidence="3">The sequence shown here is derived from an EMBL/GenBank/DDBJ whole genome shotgun (WGS) entry which is preliminary data.</text>
</comment>
<dbReference type="EMBL" id="NIDE01000017">
    <property type="protein sequence ID" value="OWK36279.1"/>
    <property type="molecule type" value="Genomic_DNA"/>
</dbReference>
<feature type="compositionally biased region" description="Low complexity" evidence="1">
    <location>
        <begin position="107"/>
        <end position="117"/>
    </location>
</feature>
<proteinExistence type="predicted"/>
<dbReference type="Gene3D" id="2.20.28.160">
    <property type="match status" value="1"/>
</dbReference>
<feature type="region of interest" description="Disordered" evidence="1">
    <location>
        <begin position="41"/>
        <end position="123"/>
    </location>
</feature>
<accession>A0A225DGI0</accession>
<dbReference type="Proteomes" id="UP000214646">
    <property type="component" value="Unassembled WGS sequence"/>
</dbReference>
<dbReference type="RefSeq" id="WP_088259312.1">
    <property type="nucleotide sequence ID" value="NZ_NIDE01000017.1"/>
</dbReference>
<gene>
    <name evidence="3" type="ORF">FRUB_08842</name>
</gene>
<keyword evidence="4" id="KW-1185">Reference proteome</keyword>
<keyword evidence="2" id="KW-0812">Transmembrane</keyword>
<keyword evidence="2" id="KW-0472">Membrane</keyword>
<evidence type="ECO:0000256" key="1">
    <source>
        <dbReference type="SAM" id="MobiDB-lite"/>
    </source>
</evidence>